<evidence type="ECO:0000313" key="1">
    <source>
        <dbReference type="EMBL" id="CAF2935141.1"/>
    </source>
</evidence>
<organism evidence="1 2">
    <name type="scientific">Lepeophtheirus salmonis</name>
    <name type="common">Salmon louse</name>
    <name type="synonym">Caligus salmonis</name>
    <dbReference type="NCBI Taxonomy" id="72036"/>
    <lineage>
        <taxon>Eukaryota</taxon>
        <taxon>Metazoa</taxon>
        <taxon>Ecdysozoa</taxon>
        <taxon>Arthropoda</taxon>
        <taxon>Crustacea</taxon>
        <taxon>Multicrustacea</taxon>
        <taxon>Hexanauplia</taxon>
        <taxon>Copepoda</taxon>
        <taxon>Siphonostomatoida</taxon>
        <taxon>Caligidae</taxon>
        <taxon>Lepeophtheirus</taxon>
    </lineage>
</organism>
<reference evidence="1" key="1">
    <citation type="submission" date="2021-02" db="EMBL/GenBank/DDBJ databases">
        <authorList>
            <person name="Bekaert M."/>
        </authorList>
    </citation>
    <scope>NUCLEOTIDE SEQUENCE</scope>
    <source>
        <strain evidence="1">IoA-00</strain>
    </source>
</reference>
<protein>
    <submittedName>
        <fullName evidence="1">(salmon louse) hypothetical protein</fullName>
    </submittedName>
</protein>
<accession>A0A7R8CUB5</accession>
<keyword evidence="2" id="KW-1185">Reference proteome</keyword>
<dbReference type="Proteomes" id="UP000675881">
    <property type="component" value="Chromosome 5"/>
</dbReference>
<evidence type="ECO:0000313" key="2">
    <source>
        <dbReference type="Proteomes" id="UP000675881"/>
    </source>
</evidence>
<name>A0A7R8CUB5_LEPSM</name>
<dbReference type="AlphaFoldDB" id="A0A7R8CUB5"/>
<dbReference type="EMBL" id="HG994584">
    <property type="protein sequence ID" value="CAF2935141.1"/>
    <property type="molecule type" value="Genomic_DNA"/>
</dbReference>
<gene>
    <name evidence="1" type="ORF">LSAA_9406</name>
</gene>
<proteinExistence type="predicted"/>
<sequence>MLLDQGGNLPTSSEVNLSAFEDNLKRAEKTTVLDTSVESNCGQVGKNEEMTPDSPSGYTLNVASGDNTLNVETKTCECQEEISSSRKTNDNKIIVLSNKPCKPRLEAQPVLTTSLRCHSAGERGRSDLVLFPEKGKTP</sequence>